<accession>A0ACB7X000</accession>
<comment type="caution">
    <text evidence="1">The sequence shown here is derived from an EMBL/GenBank/DDBJ whole genome shotgun (WGS) entry which is preliminary data.</text>
</comment>
<name>A0ACB7X000_9ERIC</name>
<sequence length="365" mass="40481">MEHDAQGVSFNYDMISKLSDLEELRSSWKEVRGIASFSFVIGLQNSEYCQHPSLVRYEKYAKFCNGIGSNTPILDVLAETEGFELVDHKEIKQLSDFGTTNMNRIQGFLIESCVAIETIMDTVGSELLPNLEELILKNLPKLKSIWKEGPLQPGCQASKLTTLVISNCRVLVNVFPPGAIQQLCGIQYLTIEKCDEVEEIFPQADANANLPVLPNLKELILLDMTKLSCICAIELRKRGGEYCSGESKRTKKYFMELCSFSSLYSTTVSPLLLRFSLNLHLPDLLLGVLSFLTADTIAKIGAVTGVVGTTAGIMQAVSEAKQAFWDTLKVTPSDNVEETCDALNETAQVLGSVRKDFENESRKIR</sequence>
<gene>
    <name evidence="1" type="ORF">Vadar_011712</name>
</gene>
<proteinExistence type="predicted"/>
<dbReference type="Proteomes" id="UP000828048">
    <property type="component" value="Chromosome 2"/>
</dbReference>
<keyword evidence="2" id="KW-1185">Reference proteome</keyword>
<organism evidence="1 2">
    <name type="scientific">Vaccinium darrowii</name>
    <dbReference type="NCBI Taxonomy" id="229202"/>
    <lineage>
        <taxon>Eukaryota</taxon>
        <taxon>Viridiplantae</taxon>
        <taxon>Streptophyta</taxon>
        <taxon>Embryophyta</taxon>
        <taxon>Tracheophyta</taxon>
        <taxon>Spermatophyta</taxon>
        <taxon>Magnoliopsida</taxon>
        <taxon>eudicotyledons</taxon>
        <taxon>Gunneridae</taxon>
        <taxon>Pentapetalae</taxon>
        <taxon>asterids</taxon>
        <taxon>Ericales</taxon>
        <taxon>Ericaceae</taxon>
        <taxon>Vaccinioideae</taxon>
        <taxon>Vaccinieae</taxon>
        <taxon>Vaccinium</taxon>
    </lineage>
</organism>
<dbReference type="EMBL" id="CM037152">
    <property type="protein sequence ID" value="KAH7833992.1"/>
    <property type="molecule type" value="Genomic_DNA"/>
</dbReference>
<evidence type="ECO:0000313" key="1">
    <source>
        <dbReference type="EMBL" id="KAH7833992.1"/>
    </source>
</evidence>
<reference evidence="1 2" key="1">
    <citation type="journal article" date="2021" name="Hortic Res">
        <title>High-quality reference genome and annotation aids understanding of berry development for evergreen blueberry (Vaccinium darrowii).</title>
        <authorList>
            <person name="Yu J."/>
            <person name="Hulse-Kemp A.M."/>
            <person name="Babiker E."/>
            <person name="Staton M."/>
        </authorList>
    </citation>
    <scope>NUCLEOTIDE SEQUENCE [LARGE SCALE GENOMIC DNA]</scope>
    <source>
        <strain evidence="2">cv. NJ 8807/NJ 8810</strain>
        <tissue evidence="1">Young leaf</tissue>
    </source>
</reference>
<evidence type="ECO:0000313" key="2">
    <source>
        <dbReference type="Proteomes" id="UP000828048"/>
    </source>
</evidence>
<protein>
    <submittedName>
        <fullName evidence="1">Uncharacterized protein</fullName>
    </submittedName>
</protein>